<sequence>MEVYIDVVVFENFIINSFLLLVTIQIVRGKCNYKRIILSALLGALYTIVLFIPKLYLLTILPIKLLVAMVMVYVASSINDLIFLIKSSVIFILVSMLLCGFCFGFSMYQNNYNISESFIITSYSFKYMLLSIMIIYLLLYRIMIFIKDRKVIFDFTYEIEFTLSGECYKVKAFLDTGNELIEPATCLPVIIVEEKIIKIHELNKKSIYYVPYKAINGHSGNLKGYKVDKVNLFKDNKKLVSKDVIICLCNEKLSSSNDYGALLSRAVL</sequence>
<dbReference type="GO" id="GO:0030436">
    <property type="term" value="P:asexual sporulation"/>
    <property type="evidence" value="ECO:0007669"/>
    <property type="project" value="InterPro"/>
</dbReference>
<dbReference type="RefSeq" id="WP_212902652.1">
    <property type="nucleotide sequence ID" value="NZ_BOPZ01000003.1"/>
</dbReference>
<dbReference type="NCBIfam" id="TIGR02854">
    <property type="entry name" value="spore_II_GA"/>
    <property type="match status" value="1"/>
</dbReference>
<evidence type="ECO:0000256" key="2">
    <source>
        <dbReference type="PIRSR" id="PIRSR018571-1"/>
    </source>
</evidence>
<keyword evidence="3" id="KW-1133">Transmembrane helix</keyword>
<dbReference type="GO" id="GO:0005886">
    <property type="term" value="C:plasma membrane"/>
    <property type="evidence" value="ECO:0007669"/>
    <property type="project" value="UniProtKB-SubCell"/>
</dbReference>
<comment type="subcellular location">
    <subcellularLocation>
        <location evidence="1">Cell membrane</location>
    </subcellularLocation>
</comment>
<comment type="caution">
    <text evidence="4">The sequence shown here is derived from an EMBL/GenBank/DDBJ whole genome shotgun (WGS) entry which is preliminary data.</text>
</comment>
<protein>
    <recommendedName>
        <fullName evidence="1">Sporulation sigma-E factor-processing peptidase</fullName>
        <ecNumber evidence="1">3.4.23.-</ecNumber>
    </recommendedName>
    <alternativeName>
        <fullName evidence="1">Membrane-associated aspartic protease</fullName>
    </alternativeName>
    <alternativeName>
        <fullName evidence="1">Stage II sporulation protein GA</fullName>
    </alternativeName>
</protein>
<dbReference type="GO" id="GO:0004190">
    <property type="term" value="F:aspartic-type endopeptidase activity"/>
    <property type="evidence" value="ECO:0007669"/>
    <property type="project" value="UniProtKB-KW"/>
</dbReference>
<keyword evidence="1" id="KW-0064">Aspartyl protease</keyword>
<proteinExistence type="inferred from homology"/>
<keyword evidence="1" id="KW-1003">Cell membrane</keyword>
<feature type="transmembrane region" description="Helical" evidence="3">
    <location>
        <begin position="89"/>
        <end position="108"/>
    </location>
</feature>
<keyword evidence="3" id="KW-0812">Transmembrane</keyword>
<keyword evidence="1" id="KW-0378">Hydrolase</keyword>
<name>A0A919VF94_9CLOT</name>
<evidence type="ECO:0000256" key="3">
    <source>
        <dbReference type="SAM" id="Phobius"/>
    </source>
</evidence>
<feature type="active site" evidence="2">
    <location>
        <position position="175"/>
    </location>
</feature>
<evidence type="ECO:0000313" key="4">
    <source>
        <dbReference type="EMBL" id="GIM27902.1"/>
    </source>
</evidence>
<accession>A0A919VF94</accession>
<feature type="transmembrane region" description="Helical" evidence="3">
    <location>
        <begin position="36"/>
        <end position="57"/>
    </location>
</feature>
<dbReference type="GO" id="GO:0006508">
    <property type="term" value="P:proteolysis"/>
    <property type="evidence" value="ECO:0007669"/>
    <property type="project" value="UniProtKB-KW"/>
</dbReference>
<dbReference type="AlphaFoldDB" id="A0A919VF94"/>
<feature type="transmembrane region" description="Helical" evidence="3">
    <location>
        <begin position="6"/>
        <end position="24"/>
    </location>
</feature>
<dbReference type="InterPro" id="IPR005081">
    <property type="entry name" value="SpoIIGA"/>
</dbReference>
<reference evidence="4" key="1">
    <citation type="submission" date="2021-03" db="EMBL/GenBank/DDBJ databases">
        <title>Taxonomic study of Clostridium polyendosporum from meadow-gley soil under rice.</title>
        <authorList>
            <person name="Kobayashi H."/>
            <person name="Tanizawa Y."/>
            <person name="Yagura M."/>
        </authorList>
    </citation>
    <scope>NUCLEOTIDE SEQUENCE</scope>
    <source>
        <strain evidence="4">JCM 30710</strain>
    </source>
</reference>
<keyword evidence="1 3" id="KW-0472">Membrane</keyword>
<organism evidence="4 5">
    <name type="scientific">Clostridium polyendosporum</name>
    <dbReference type="NCBI Taxonomy" id="69208"/>
    <lineage>
        <taxon>Bacteria</taxon>
        <taxon>Bacillati</taxon>
        <taxon>Bacillota</taxon>
        <taxon>Clostridia</taxon>
        <taxon>Eubacteriales</taxon>
        <taxon>Clostridiaceae</taxon>
        <taxon>Clostridium</taxon>
    </lineage>
</organism>
<evidence type="ECO:0000256" key="1">
    <source>
        <dbReference type="PIRNR" id="PIRNR018571"/>
    </source>
</evidence>
<comment type="similarity">
    <text evidence="1">Belongs to the peptidase U4 family.</text>
</comment>
<dbReference type="Pfam" id="PF03419">
    <property type="entry name" value="Peptidase_U4"/>
    <property type="match status" value="1"/>
</dbReference>
<gene>
    <name evidence="4" type="primary">spoIIGA</name>
    <name evidence="4" type="ORF">CPJCM30710_05680</name>
</gene>
<feature type="transmembrane region" description="Helical" evidence="3">
    <location>
        <begin position="63"/>
        <end position="82"/>
    </location>
</feature>
<dbReference type="EC" id="3.4.23.-" evidence="1"/>
<dbReference type="PIRSF" id="PIRSF018571">
    <property type="entry name" value="SpoIIGA"/>
    <property type="match status" value="1"/>
</dbReference>
<evidence type="ECO:0000313" key="5">
    <source>
        <dbReference type="Proteomes" id="UP000679179"/>
    </source>
</evidence>
<keyword evidence="5" id="KW-1185">Reference proteome</keyword>
<comment type="function">
    <text evidence="1">Probable aspartic protease that is responsible for the proteolytic cleavage of the RNA polymerase sigma E factor (SigE/spoIIGB) to yield the active peptide in the mother cell during sporulation. Responds to a signal from the forespore that is triggered by the extracellular signal protein SpoIIR.</text>
</comment>
<keyword evidence="1" id="KW-0749">Sporulation</keyword>
<dbReference type="EMBL" id="BOPZ01000003">
    <property type="protein sequence ID" value="GIM27902.1"/>
    <property type="molecule type" value="Genomic_DNA"/>
</dbReference>
<keyword evidence="1" id="KW-0645">Protease</keyword>
<dbReference type="GO" id="GO:0030435">
    <property type="term" value="P:sporulation resulting in formation of a cellular spore"/>
    <property type="evidence" value="ECO:0007669"/>
    <property type="project" value="UniProtKB-KW"/>
</dbReference>
<feature type="transmembrane region" description="Helical" evidence="3">
    <location>
        <begin position="120"/>
        <end position="140"/>
    </location>
</feature>
<dbReference type="Proteomes" id="UP000679179">
    <property type="component" value="Unassembled WGS sequence"/>
</dbReference>